<dbReference type="AlphaFoldDB" id="A0A7I9WFM2"/>
<evidence type="ECO:0000313" key="4">
    <source>
        <dbReference type="Proteomes" id="UP000465241"/>
    </source>
</evidence>
<dbReference type="CDD" id="cd07012">
    <property type="entry name" value="PBP2_Bug_TTT"/>
    <property type="match status" value="1"/>
</dbReference>
<dbReference type="PROSITE" id="PS51257">
    <property type="entry name" value="PROKAR_LIPOPROTEIN"/>
    <property type="match status" value="1"/>
</dbReference>
<comment type="similarity">
    <text evidence="1">Belongs to the UPF0065 (bug) family.</text>
</comment>
<name>A0A7I9WFM2_9MYCO</name>
<sequence>MRTKKTMYRGLGSVMLAASVLTAGCSGASSSDNADTYPSEPVTFTVPSDPGGGWDTTVRALVESAEKSDLTNSALPVQNRTGSAGCVWRTQMINGLSGNAYNISMDSTPVIAGFLRGECENSWQDVTLLSTVATERYAVVTAANSEYQSLDDLLAAIAANPEGVPIAASGDDKLPLALLVAAKGGDPSRINFVQYDGGGQQVTALLNGDVAASVAGVSEFRGQIEADALRGLVVISEESLSGTLADIPTSVSLGIDVTYANTRVVYGPPDMPDYAVAYWEKKIPEILETDQWKELAERNQWDTLVLVGDEADQYFTDAQQDIKQALIDTDAISG</sequence>
<accession>A0A7I9WFM2</accession>
<organism evidence="3 4">
    <name type="scientific">Mycolicibacterium murale</name>
    <dbReference type="NCBI Taxonomy" id="182220"/>
    <lineage>
        <taxon>Bacteria</taxon>
        <taxon>Bacillati</taxon>
        <taxon>Actinomycetota</taxon>
        <taxon>Actinomycetes</taxon>
        <taxon>Mycobacteriales</taxon>
        <taxon>Mycobacteriaceae</taxon>
        <taxon>Mycolicibacterium</taxon>
    </lineage>
</organism>
<dbReference type="PANTHER" id="PTHR42928">
    <property type="entry name" value="TRICARBOXYLATE-BINDING PROTEIN"/>
    <property type="match status" value="1"/>
</dbReference>
<dbReference type="InterPro" id="IPR042100">
    <property type="entry name" value="Bug_dom1"/>
</dbReference>
<keyword evidence="2" id="KW-0732">Signal</keyword>
<dbReference type="PIRSF" id="PIRSF017082">
    <property type="entry name" value="YflP"/>
    <property type="match status" value="1"/>
</dbReference>
<protein>
    <submittedName>
        <fullName evidence="3">C4-dicarboxylate ABC transporter substrate-binding protein</fullName>
    </submittedName>
</protein>
<comment type="caution">
    <text evidence="3">The sequence shown here is derived from an EMBL/GenBank/DDBJ whole genome shotgun (WGS) entry which is preliminary data.</text>
</comment>
<dbReference type="PANTHER" id="PTHR42928:SF3">
    <property type="entry name" value="UPF0065 PROTEIN YFLP"/>
    <property type="match status" value="1"/>
</dbReference>
<dbReference type="Gene3D" id="3.40.190.10">
    <property type="entry name" value="Periplasmic binding protein-like II"/>
    <property type="match status" value="1"/>
</dbReference>
<dbReference type="Gene3D" id="3.40.190.150">
    <property type="entry name" value="Bordetella uptake gene, domain 1"/>
    <property type="match status" value="1"/>
</dbReference>
<dbReference type="EMBL" id="BLKT01000003">
    <property type="protein sequence ID" value="GFG56066.1"/>
    <property type="molecule type" value="Genomic_DNA"/>
</dbReference>
<gene>
    <name evidence="3" type="ORF">MMUR_02020</name>
</gene>
<dbReference type="Proteomes" id="UP000465241">
    <property type="component" value="Unassembled WGS sequence"/>
</dbReference>
<evidence type="ECO:0000313" key="3">
    <source>
        <dbReference type="EMBL" id="GFG56066.1"/>
    </source>
</evidence>
<dbReference type="InterPro" id="IPR005064">
    <property type="entry name" value="BUG"/>
</dbReference>
<reference evidence="3 4" key="1">
    <citation type="journal article" date="2019" name="Emerg. Microbes Infect.">
        <title>Comprehensive subspecies identification of 175 nontuberculous mycobacteria species based on 7547 genomic profiles.</title>
        <authorList>
            <person name="Matsumoto Y."/>
            <person name="Kinjo T."/>
            <person name="Motooka D."/>
            <person name="Nabeya D."/>
            <person name="Jung N."/>
            <person name="Uechi K."/>
            <person name="Horii T."/>
            <person name="Iida T."/>
            <person name="Fujita J."/>
            <person name="Nakamura S."/>
        </authorList>
    </citation>
    <scope>NUCLEOTIDE SEQUENCE [LARGE SCALE GENOMIC DNA]</scope>
    <source>
        <strain evidence="3 4">JCM 13392</strain>
    </source>
</reference>
<feature type="chain" id="PRO_5038709069" evidence="2">
    <location>
        <begin position="24"/>
        <end position="334"/>
    </location>
</feature>
<feature type="signal peptide" evidence="2">
    <location>
        <begin position="1"/>
        <end position="23"/>
    </location>
</feature>
<dbReference type="RefSeq" id="WP_193487869.1">
    <property type="nucleotide sequence ID" value="NZ_BAAAMC010000016.1"/>
</dbReference>
<evidence type="ECO:0000256" key="2">
    <source>
        <dbReference type="SAM" id="SignalP"/>
    </source>
</evidence>
<evidence type="ECO:0000256" key="1">
    <source>
        <dbReference type="ARBA" id="ARBA00006987"/>
    </source>
</evidence>
<dbReference type="Pfam" id="PF03401">
    <property type="entry name" value="TctC"/>
    <property type="match status" value="1"/>
</dbReference>
<dbReference type="SUPFAM" id="SSF53850">
    <property type="entry name" value="Periplasmic binding protein-like II"/>
    <property type="match status" value="1"/>
</dbReference>
<keyword evidence="4" id="KW-1185">Reference proteome</keyword>
<proteinExistence type="inferred from homology"/>